<evidence type="ECO:0000256" key="1">
    <source>
        <dbReference type="ARBA" id="ARBA00004948"/>
    </source>
</evidence>
<reference evidence="4 5" key="1">
    <citation type="submission" date="2013-08" db="EMBL/GenBank/DDBJ databases">
        <authorList>
            <person name="Weinstock G."/>
            <person name="Sodergren E."/>
            <person name="Wylie T."/>
            <person name="Fulton L."/>
            <person name="Fulton R."/>
            <person name="Fronick C."/>
            <person name="O'Laughlin M."/>
            <person name="Godfrey J."/>
            <person name="Miner T."/>
            <person name="Herter B."/>
            <person name="Appelbaum E."/>
            <person name="Cordes M."/>
            <person name="Lek S."/>
            <person name="Wollam A."/>
            <person name="Pepin K.H."/>
            <person name="Palsikar V.B."/>
            <person name="Mitreva M."/>
            <person name="Wilson R.K."/>
        </authorList>
    </citation>
    <scope>NUCLEOTIDE SEQUENCE [LARGE SCALE GENOMIC DNA]</scope>
    <source>
        <strain evidence="4 5">ATCC 12856</strain>
    </source>
</reference>
<feature type="domain" description="Thiamine phosphate synthase/TenI" evidence="3">
    <location>
        <begin position="57"/>
        <end position="214"/>
    </location>
</feature>
<accession>U1YC76</accession>
<dbReference type="Pfam" id="PF02581">
    <property type="entry name" value="TMP-TENI"/>
    <property type="match status" value="1"/>
</dbReference>
<evidence type="ECO:0000313" key="5">
    <source>
        <dbReference type="Proteomes" id="UP000016511"/>
    </source>
</evidence>
<dbReference type="GO" id="GO:0009228">
    <property type="term" value="P:thiamine biosynthetic process"/>
    <property type="evidence" value="ECO:0007669"/>
    <property type="project" value="UniProtKB-KW"/>
</dbReference>
<evidence type="ECO:0000313" key="4">
    <source>
        <dbReference type="EMBL" id="ERI08401.1"/>
    </source>
</evidence>
<dbReference type="PATRIC" id="fig|649747.3.peg.3178"/>
<dbReference type="EMBL" id="AWSJ01000215">
    <property type="protein sequence ID" value="ERI08401.1"/>
    <property type="molecule type" value="Genomic_DNA"/>
</dbReference>
<sequence>MQVTLFDHRRQAGSHIGSRPFLTAFRTNAWEEKYMRHALHIISSGKQPLATVRDIIARIHPYIDMFHIREKHRSAHELWEWAQGITAAGLPEAKLAVNDRVDVALACHAAAIQVAYHSLPPDIIRRLVPNKQIGVSVHTVAEAEAAEAAGADYVLYGHVFASSSKPGLAGRGLAALQETVESVNLPVIALGGITPDNAAEVLATGCAGIAVLSTVMHATDPVLSVQRFQQVMQGIRVSPRCAWPAAKRERIQ</sequence>
<dbReference type="Proteomes" id="UP000016511">
    <property type="component" value="Unassembled WGS sequence"/>
</dbReference>
<comment type="pathway">
    <text evidence="1">Cofactor biosynthesis; thiamine diphosphate biosynthesis.</text>
</comment>
<dbReference type="InterPro" id="IPR036206">
    <property type="entry name" value="ThiamineP_synth_sf"/>
</dbReference>
<keyword evidence="5" id="KW-1185">Reference proteome</keyword>
<dbReference type="GO" id="GO:0004789">
    <property type="term" value="F:thiamine-phosphate diphosphorylase activity"/>
    <property type="evidence" value="ECO:0007669"/>
    <property type="project" value="TreeGrafter"/>
</dbReference>
<dbReference type="SUPFAM" id="SSF51391">
    <property type="entry name" value="Thiamin phosphate synthase"/>
    <property type="match status" value="1"/>
</dbReference>
<dbReference type="GO" id="GO:0005737">
    <property type="term" value="C:cytoplasm"/>
    <property type="evidence" value="ECO:0007669"/>
    <property type="project" value="TreeGrafter"/>
</dbReference>
<evidence type="ECO:0000259" key="3">
    <source>
        <dbReference type="Pfam" id="PF02581"/>
    </source>
</evidence>
<dbReference type="Gene3D" id="3.20.20.70">
    <property type="entry name" value="Aldolase class I"/>
    <property type="match status" value="1"/>
</dbReference>
<proteinExistence type="predicted"/>
<gene>
    <name evidence="4" type="ORF">HMPREF0083_03506</name>
</gene>
<keyword evidence="2" id="KW-0784">Thiamine biosynthesis</keyword>
<dbReference type="eggNOG" id="COG0352">
    <property type="taxonomic scope" value="Bacteria"/>
</dbReference>
<dbReference type="AlphaFoldDB" id="U1YC76"/>
<dbReference type="HOGENOM" id="CLU_018272_3_4_9"/>
<dbReference type="STRING" id="649747.HMPREF0083_03506"/>
<comment type="caution">
    <text evidence="4">The sequence shown here is derived from an EMBL/GenBank/DDBJ whole genome shotgun (WGS) entry which is preliminary data.</text>
</comment>
<dbReference type="InterPro" id="IPR013785">
    <property type="entry name" value="Aldolase_TIM"/>
</dbReference>
<dbReference type="CDD" id="cd00564">
    <property type="entry name" value="TMP_TenI"/>
    <property type="match status" value="1"/>
</dbReference>
<organism evidence="4 5">
    <name type="scientific">Aneurinibacillus aneurinilyticus ATCC 12856</name>
    <dbReference type="NCBI Taxonomy" id="649747"/>
    <lineage>
        <taxon>Bacteria</taxon>
        <taxon>Bacillati</taxon>
        <taxon>Bacillota</taxon>
        <taxon>Bacilli</taxon>
        <taxon>Bacillales</taxon>
        <taxon>Paenibacillaceae</taxon>
        <taxon>Aneurinibacillus group</taxon>
        <taxon>Aneurinibacillus</taxon>
    </lineage>
</organism>
<name>U1YC76_ANEAE</name>
<evidence type="ECO:0000256" key="2">
    <source>
        <dbReference type="ARBA" id="ARBA00022977"/>
    </source>
</evidence>
<dbReference type="PANTHER" id="PTHR20857:SF22">
    <property type="entry name" value="THIAZOLE TAUTOMERASE"/>
    <property type="match status" value="1"/>
</dbReference>
<dbReference type="InterPro" id="IPR022998">
    <property type="entry name" value="ThiamineP_synth_TenI"/>
</dbReference>
<protein>
    <submittedName>
        <fullName evidence="4">Putative thiamine-phosphate diphosphorylase</fullName>
    </submittedName>
</protein>
<dbReference type="PANTHER" id="PTHR20857">
    <property type="entry name" value="THIAMINE-PHOSPHATE PYROPHOSPHORYLASE"/>
    <property type="match status" value="1"/>
</dbReference>